<proteinExistence type="predicted"/>
<evidence type="ECO:0000313" key="2">
    <source>
        <dbReference type="Proteomes" id="UP000824469"/>
    </source>
</evidence>
<reference evidence="1 2" key="1">
    <citation type="journal article" date="2021" name="Nat. Plants">
        <title>The Taxus genome provides insights into paclitaxel biosynthesis.</title>
        <authorList>
            <person name="Xiong X."/>
            <person name="Gou J."/>
            <person name="Liao Q."/>
            <person name="Li Y."/>
            <person name="Zhou Q."/>
            <person name="Bi G."/>
            <person name="Li C."/>
            <person name="Du R."/>
            <person name="Wang X."/>
            <person name="Sun T."/>
            <person name="Guo L."/>
            <person name="Liang H."/>
            <person name="Lu P."/>
            <person name="Wu Y."/>
            <person name="Zhang Z."/>
            <person name="Ro D.K."/>
            <person name="Shang Y."/>
            <person name="Huang S."/>
            <person name="Yan J."/>
        </authorList>
    </citation>
    <scope>NUCLEOTIDE SEQUENCE [LARGE SCALE GENOMIC DNA]</scope>
    <source>
        <strain evidence="1">Ta-2019</strain>
    </source>
</reference>
<evidence type="ECO:0000313" key="1">
    <source>
        <dbReference type="EMBL" id="KAH9309269.1"/>
    </source>
</evidence>
<dbReference type="Proteomes" id="UP000824469">
    <property type="component" value="Unassembled WGS sequence"/>
</dbReference>
<dbReference type="AlphaFoldDB" id="A0AA38FTI1"/>
<feature type="non-terminal residue" evidence="1">
    <location>
        <position position="1"/>
    </location>
</feature>
<comment type="caution">
    <text evidence="1">The sequence shown here is derived from an EMBL/GenBank/DDBJ whole genome shotgun (WGS) entry which is preliminary data.</text>
</comment>
<keyword evidence="2" id="KW-1185">Reference proteome</keyword>
<dbReference type="EMBL" id="JAHRHJ020000007">
    <property type="protein sequence ID" value="KAH9309269.1"/>
    <property type="molecule type" value="Genomic_DNA"/>
</dbReference>
<accession>A0AA38FTI1</accession>
<sequence length="50" mass="5467">NGRSRSGRTDSVTKSCILRPRASETETSWVTEASVGFTEELSNPTPNKLL</sequence>
<name>A0AA38FTI1_TAXCH</name>
<organism evidence="1 2">
    <name type="scientific">Taxus chinensis</name>
    <name type="common">Chinese yew</name>
    <name type="synonym">Taxus wallichiana var. chinensis</name>
    <dbReference type="NCBI Taxonomy" id="29808"/>
    <lineage>
        <taxon>Eukaryota</taxon>
        <taxon>Viridiplantae</taxon>
        <taxon>Streptophyta</taxon>
        <taxon>Embryophyta</taxon>
        <taxon>Tracheophyta</taxon>
        <taxon>Spermatophyta</taxon>
        <taxon>Pinopsida</taxon>
        <taxon>Pinidae</taxon>
        <taxon>Conifers II</taxon>
        <taxon>Cupressales</taxon>
        <taxon>Taxaceae</taxon>
        <taxon>Taxus</taxon>
    </lineage>
</organism>
<protein>
    <submittedName>
        <fullName evidence="1">Uncharacterized protein</fullName>
    </submittedName>
</protein>
<gene>
    <name evidence="1" type="ORF">KI387_037180</name>
</gene>